<sequence length="166" mass="17716">MVPGMDGHDLWEALPGPDRDRIDALVRSGRRFEAVRTLRTASGARLGDCMDAVAGRYRALGVPSAPPEPPEDTEALAERVRRLPGRAVRIETAWDGDTAGWFVLLLAVLADPPTAVVLARFRHGSDLRIFNGAVPPWPEAAAAGEAGRALADRLGLPFRPAGPEPG</sequence>
<reference evidence="1 2" key="1">
    <citation type="submission" date="2018-03" db="EMBL/GenBank/DDBJ databases">
        <title>Genomic Encyclopedia of Archaeal and Bacterial Type Strains, Phase II (KMG-II): from individual species to whole genera.</title>
        <authorList>
            <person name="Goeker M."/>
        </authorList>
    </citation>
    <scope>NUCLEOTIDE SEQUENCE [LARGE SCALE GENOMIC DNA]</scope>
    <source>
        <strain evidence="1 2">DSM 45601</strain>
    </source>
</reference>
<dbReference type="Proteomes" id="UP000237846">
    <property type="component" value="Unassembled WGS sequence"/>
</dbReference>
<comment type="caution">
    <text evidence="1">The sequence shown here is derived from an EMBL/GenBank/DDBJ whole genome shotgun (WGS) entry which is preliminary data.</text>
</comment>
<dbReference type="AlphaFoldDB" id="A0A2T0Q2X9"/>
<protein>
    <submittedName>
        <fullName evidence="1">Uncharacterized protein</fullName>
    </submittedName>
</protein>
<keyword evidence="2" id="KW-1185">Reference proteome</keyword>
<accession>A0A2T0Q2X9</accession>
<dbReference type="EMBL" id="PVZC01000005">
    <property type="protein sequence ID" value="PRX98151.1"/>
    <property type="molecule type" value="Genomic_DNA"/>
</dbReference>
<evidence type="ECO:0000313" key="2">
    <source>
        <dbReference type="Proteomes" id="UP000237846"/>
    </source>
</evidence>
<name>A0A2T0Q2X9_9ACTN</name>
<evidence type="ECO:0000313" key="1">
    <source>
        <dbReference type="EMBL" id="PRX98151.1"/>
    </source>
</evidence>
<organism evidence="1 2">
    <name type="scientific">Allonocardiopsis opalescens</name>
    <dbReference type="NCBI Taxonomy" id="1144618"/>
    <lineage>
        <taxon>Bacteria</taxon>
        <taxon>Bacillati</taxon>
        <taxon>Actinomycetota</taxon>
        <taxon>Actinomycetes</taxon>
        <taxon>Streptosporangiales</taxon>
        <taxon>Allonocardiopsis</taxon>
    </lineage>
</organism>
<gene>
    <name evidence="1" type="ORF">CLV72_105504</name>
</gene>
<proteinExistence type="predicted"/>